<organism evidence="2 3">
    <name type="scientific">Mycena alexandri</name>
    <dbReference type="NCBI Taxonomy" id="1745969"/>
    <lineage>
        <taxon>Eukaryota</taxon>
        <taxon>Fungi</taxon>
        <taxon>Dikarya</taxon>
        <taxon>Basidiomycota</taxon>
        <taxon>Agaricomycotina</taxon>
        <taxon>Agaricomycetes</taxon>
        <taxon>Agaricomycetidae</taxon>
        <taxon>Agaricales</taxon>
        <taxon>Marasmiineae</taxon>
        <taxon>Mycenaceae</taxon>
        <taxon>Mycena</taxon>
    </lineage>
</organism>
<protein>
    <submittedName>
        <fullName evidence="2">Uncharacterized protein</fullName>
    </submittedName>
</protein>
<feature type="transmembrane region" description="Helical" evidence="1">
    <location>
        <begin position="97"/>
        <end position="116"/>
    </location>
</feature>
<dbReference type="EMBL" id="JARJCM010000026">
    <property type="protein sequence ID" value="KAJ7039695.1"/>
    <property type="molecule type" value="Genomic_DNA"/>
</dbReference>
<evidence type="ECO:0000313" key="2">
    <source>
        <dbReference type="EMBL" id="KAJ7039695.1"/>
    </source>
</evidence>
<proteinExistence type="predicted"/>
<sequence>MSITSSYRESMLDPGKGLNDPSVLPFLSATLLLTFATSIITTYLIIRRLCMVADLPGSLLPHVLTRIATIFFETGLIYTLSIIASLGVYLKGSNLEYVASLSMIHIIPITCNLLLIRVEGVNRTESPVYKSKNVSGKGGFNPKGEEEV</sequence>
<comment type="caution">
    <text evidence="2">The sequence shown here is derived from an EMBL/GenBank/DDBJ whole genome shotgun (WGS) entry which is preliminary data.</text>
</comment>
<keyword evidence="1" id="KW-0472">Membrane</keyword>
<name>A0AAD6X8V6_9AGAR</name>
<keyword evidence="1" id="KW-1133">Transmembrane helix</keyword>
<accession>A0AAD6X8V6</accession>
<feature type="transmembrane region" description="Helical" evidence="1">
    <location>
        <begin position="23"/>
        <end position="46"/>
    </location>
</feature>
<keyword evidence="1" id="KW-0812">Transmembrane</keyword>
<dbReference type="AlphaFoldDB" id="A0AAD6X8V6"/>
<gene>
    <name evidence="2" type="ORF">C8F04DRAFT_1086282</name>
</gene>
<reference evidence="2" key="1">
    <citation type="submission" date="2023-03" db="EMBL/GenBank/DDBJ databases">
        <title>Massive genome expansion in bonnet fungi (Mycena s.s.) driven by repeated elements and novel gene families across ecological guilds.</title>
        <authorList>
            <consortium name="Lawrence Berkeley National Laboratory"/>
            <person name="Harder C.B."/>
            <person name="Miyauchi S."/>
            <person name="Viragh M."/>
            <person name="Kuo A."/>
            <person name="Thoen E."/>
            <person name="Andreopoulos B."/>
            <person name="Lu D."/>
            <person name="Skrede I."/>
            <person name="Drula E."/>
            <person name="Henrissat B."/>
            <person name="Morin E."/>
            <person name="Kohler A."/>
            <person name="Barry K."/>
            <person name="LaButti K."/>
            <person name="Morin E."/>
            <person name="Salamov A."/>
            <person name="Lipzen A."/>
            <person name="Mereny Z."/>
            <person name="Hegedus B."/>
            <person name="Baldrian P."/>
            <person name="Stursova M."/>
            <person name="Weitz H."/>
            <person name="Taylor A."/>
            <person name="Grigoriev I.V."/>
            <person name="Nagy L.G."/>
            <person name="Martin F."/>
            <person name="Kauserud H."/>
        </authorList>
    </citation>
    <scope>NUCLEOTIDE SEQUENCE</scope>
    <source>
        <strain evidence="2">CBHHK200</strain>
    </source>
</reference>
<evidence type="ECO:0000313" key="3">
    <source>
        <dbReference type="Proteomes" id="UP001218188"/>
    </source>
</evidence>
<feature type="transmembrane region" description="Helical" evidence="1">
    <location>
        <begin position="67"/>
        <end position="91"/>
    </location>
</feature>
<dbReference type="Proteomes" id="UP001218188">
    <property type="component" value="Unassembled WGS sequence"/>
</dbReference>
<keyword evidence="3" id="KW-1185">Reference proteome</keyword>
<evidence type="ECO:0000256" key="1">
    <source>
        <dbReference type="SAM" id="Phobius"/>
    </source>
</evidence>